<sequence length="58" mass="6436">MSSQTSAVHVEAVVSCLDDASMKIYIRGAILPNGGLRFSAFLWRLAFVCSVTVWYDRP</sequence>
<dbReference type="Proteomes" id="UP000095283">
    <property type="component" value="Unplaced"/>
</dbReference>
<accession>A0A1I7WAH2</accession>
<evidence type="ECO:0000313" key="2">
    <source>
        <dbReference type="WBParaSite" id="Hba_01678"/>
    </source>
</evidence>
<dbReference type="AlphaFoldDB" id="A0A1I7WAH2"/>
<evidence type="ECO:0000313" key="1">
    <source>
        <dbReference type="Proteomes" id="UP000095283"/>
    </source>
</evidence>
<protein>
    <submittedName>
        <fullName evidence="2">Uncharacterized protein</fullName>
    </submittedName>
</protein>
<proteinExistence type="predicted"/>
<dbReference type="WBParaSite" id="Hba_01678">
    <property type="protein sequence ID" value="Hba_01678"/>
    <property type="gene ID" value="Hba_01678"/>
</dbReference>
<keyword evidence="1" id="KW-1185">Reference proteome</keyword>
<name>A0A1I7WAH2_HETBA</name>
<reference evidence="2" key="1">
    <citation type="submission" date="2016-11" db="UniProtKB">
        <authorList>
            <consortium name="WormBaseParasite"/>
        </authorList>
    </citation>
    <scope>IDENTIFICATION</scope>
</reference>
<organism evidence="1 2">
    <name type="scientific">Heterorhabditis bacteriophora</name>
    <name type="common">Entomopathogenic nematode worm</name>
    <dbReference type="NCBI Taxonomy" id="37862"/>
    <lineage>
        <taxon>Eukaryota</taxon>
        <taxon>Metazoa</taxon>
        <taxon>Ecdysozoa</taxon>
        <taxon>Nematoda</taxon>
        <taxon>Chromadorea</taxon>
        <taxon>Rhabditida</taxon>
        <taxon>Rhabditina</taxon>
        <taxon>Rhabditomorpha</taxon>
        <taxon>Strongyloidea</taxon>
        <taxon>Heterorhabditidae</taxon>
        <taxon>Heterorhabditis</taxon>
    </lineage>
</organism>